<evidence type="ECO:0000256" key="4">
    <source>
        <dbReference type="ARBA" id="ARBA00022475"/>
    </source>
</evidence>
<evidence type="ECO:0000256" key="2">
    <source>
        <dbReference type="ARBA" id="ARBA00008077"/>
    </source>
</evidence>
<evidence type="ECO:0000256" key="12">
    <source>
        <dbReference type="ARBA" id="ARBA00023170"/>
    </source>
</evidence>
<evidence type="ECO:0000256" key="11">
    <source>
        <dbReference type="ARBA" id="ARBA00023157"/>
    </source>
</evidence>
<keyword evidence="13" id="KW-0807">Transducer</keyword>
<dbReference type="PANTHER" id="PTHR11309:SF126">
    <property type="entry name" value="FRIZZLED-2"/>
    <property type="match status" value="1"/>
</dbReference>
<feature type="domain" description="G-protein coupled receptors family 2 profile 2" evidence="19">
    <location>
        <begin position="300"/>
        <end position="618"/>
    </location>
</feature>
<dbReference type="EMBL" id="CAKKLH010000045">
    <property type="protein sequence ID" value="CAH0100738.1"/>
    <property type="molecule type" value="Genomic_DNA"/>
</dbReference>
<dbReference type="SUPFAM" id="SSF63501">
    <property type="entry name" value="Frizzled cysteine-rich domain"/>
    <property type="match status" value="1"/>
</dbReference>
<feature type="disulfide bond" evidence="14">
    <location>
        <begin position="66"/>
        <end position="127"/>
    </location>
</feature>
<proteinExistence type="inferred from homology"/>
<dbReference type="GO" id="GO:0035567">
    <property type="term" value="P:non-canonical Wnt signaling pathway"/>
    <property type="evidence" value="ECO:0007669"/>
    <property type="project" value="TreeGrafter"/>
</dbReference>
<feature type="transmembrane region" description="Helical" evidence="16">
    <location>
        <begin position="530"/>
        <end position="555"/>
    </location>
</feature>
<dbReference type="GO" id="GO:0042813">
    <property type="term" value="F:Wnt receptor activity"/>
    <property type="evidence" value="ECO:0007669"/>
    <property type="project" value="TreeGrafter"/>
</dbReference>
<protein>
    <submittedName>
        <fullName evidence="20">Uncharacterized protein</fullName>
    </submittedName>
</protein>
<evidence type="ECO:0000256" key="17">
    <source>
        <dbReference type="SAM" id="SignalP"/>
    </source>
</evidence>
<dbReference type="InterPro" id="IPR000539">
    <property type="entry name" value="Frizzled/Smoothened_7TM"/>
</dbReference>
<feature type="compositionally biased region" description="Low complexity" evidence="15">
    <location>
        <begin position="652"/>
        <end position="675"/>
    </location>
</feature>
<comment type="subcellular location">
    <subcellularLocation>
        <location evidence="1">Cell membrane</location>
        <topology evidence="1">Multi-pass membrane protein</topology>
    </subcellularLocation>
</comment>
<evidence type="ECO:0000256" key="9">
    <source>
        <dbReference type="ARBA" id="ARBA00023040"/>
    </source>
</evidence>
<dbReference type="PRINTS" id="PR00489">
    <property type="entry name" value="FRIZZLED"/>
</dbReference>
<feature type="transmembrane region" description="Helical" evidence="16">
    <location>
        <begin position="484"/>
        <end position="509"/>
    </location>
</feature>
<feature type="domain" description="FZ" evidence="18">
    <location>
        <begin position="61"/>
        <end position="182"/>
    </location>
</feature>
<evidence type="ECO:0000256" key="10">
    <source>
        <dbReference type="ARBA" id="ARBA00023136"/>
    </source>
</evidence>
<keyword evidence="8 16" id="KW-1133">Transmembrane helix</keyword>
<evidence type="ECO:0000256" key="7">
    <source>
        <dbReference type="ARBA" id="ARBA00022729"/>
    </source>
</evidence>
<dbReference type="PANTHER" id="PTHR11309">
    <property type="entry name" value="FRIZZLED"/>
    <property type="match status" value="1"/>
</dbReference>
<comment type="caution">
    <text evidence="20">The sequence shown here is derived from an EMBL/GenBank/DDBJ whole genome shotgun (WGS) entry which is preliminary data.</text>
</comment>
<evidence type="ECO:0000256" key="13">
    <source>
        <dbReference type="ARBA" id="ARBA00023224"/>
    </source>
</evidence>
<keyword evidence="3" id="KW-0217">Developmental protein</keyword>
<evidence type="ECO:0000256" key="16">
    <source>
        <dbReference type="SAM" id="Phobius"/>
    </source>
</evidence>
<feature type="region of interest" description="Disordered" evidence="15">
    <location>
        <begin position="633"/>
        <end position="700"/>
    </location>
</feature>
<feature type="signal peptide" evidence="17">
    <location>
        <begin position="1"/>
        <end position="21"/>
    </location>
</feature>
<dbReference type="SMART" id="SM01330">
    <property type="entry name" value="Frizzled"/>
    <property type="match status" value="1"/>
</dbReference>
<evidence type="ECO:0000256" key="3">
    <source>
        <dbReference type="ARBA" id="ARBA00022473"/>
    </source>
</evidence>
<evidence type="ECO:0000256" key="6">
    <source>
        <dbReference type="ARBA" id="ARBA00022692"/>
    </source>
</evidence>
<dbReference type="PROSITE" id="PS50261">
    <property type="entry name" value="G_PROTEIN_RECEP_F2_4"/>
    <property type="match status" value="1"/>
</dbReference>
<keyword evidence="5" id="KW-0879">Wnt signaling pathway</keyword>
<dbReference type="AlphaFoldDB" id="A0A8J2RQ66"/>
<dbReference type="Proteomes" id="UP000789390">
    <property type="component" value="Unassembled WGS sequence"/>
</dbReference>
<keyword evidence="12" id="KW-0675">Receptor</keyword>
<sequence>MAIGVLWFGAMLTLCCWTVWSVDGLTSGSSASAPSVLGINSGSNGNSGNSGGSSSPVLAVKKDARCEEITIPMCRGIGYNWTSMPNSLHHETQEEAGLEVHQFWPLVEIQCSPDMRFFLCSIYAPICIQDYPTSIPACKSVCLRAESGCAPLMRKYGFAWPDRMQCDKFPNFGDPQNLCMDARNGSLPPPTVAPPPSQLLPLPPESVEPLDRPKQRPGLIPHPKTNCKGPNKRLCSPDELLMNSGGSSTSCECQCRPPLIRLGPNDGRYNRSSSLSVGGIPNCLLPCSNPFFSEDEQWFASLWIALWAAIAALSSALTFATFLIDRPRFRYPERPLIFLSACYVGLSLGYLVRIVVGGRDVVACEGNAIRYGAAPSLITTGTGASFIGVSSSTSSPACVVTFLLVYFFGQAAGLWWVILSLTWFLAAGRKWGSEAIARCSPYFHLVAWTIPAVQTAAALLMAAVDGDSLAGVCHVGVQQTALLRWLVLFPLGLHLLLGGGFLLAGLAGLARIRRVLKEQGRPKAEKLEKLMIRIGIFSVLYSVPAAILLGCYAYEVAFHVEWGRTLTCSGCPSSLDATPLPSYQSRPDFSIFMLKYFMTLVVGITSGFWIWSHKTLDSWRKFYRRLCHSRPKSSVQHQQQQPQQLHHHHHQQQQSQSLQQQQQQFQQQQSQQCQLMGAPNVPPLPGQHHHHPYPMSNKSSSLIKQPLMQSVQSHLGSTYKAPPLSHV</sequence>
<keyword evidence="10 16" id="KW-0472">Membrane</keyword>
<reference evidence="20" key="1">
    <citation type="submission" date="2021-11" db="EMBL/GenBank/DDBJ databases">
        <authorList>
            <person name="Schell T."/>
        </authorList>
    </citation>
    <scope>NUCLEOTIDE SEQUENCE</scope>
    <source>
        <strain evidence="20">M5</strain>
    </source>
</reference>
<feature type="disulfide bond" evidence="14">
    <location>
        <begin position="74"/>
        <end position="120"/>
    </location>
</feature>
<accession>A0A8J2RQ66</accession>
<evidence type="ECO:0000313" key="21">
    <source>
        <dbReference type="Proteomes" id="UP000789390"/>
    </source>
</evidence>
<evidence type="ECO:0000256" key="1">
    <source>
        <dbReference type="ARBA" id="ARBA00004651"/>
    </source>
</evidence>
<dbReference type="CDD" id="cd07456">
    <property type="entry name" value="CRD_FZ5_like"/>
    <property type="match status" value="1"/>
</dbReference>
<evidence type="ECO:0000259" key="18">
    <source>
        <dbReference type="PROSITE" id="PS50038"/>
    </source>
</evidence>
<dbReference type="FunFam" id="1.10.2000.10:FF:000004">
    <property type="entry name" value="Frizzled class receptor 8a"/>
    <property type="match status" value="1"/>
</dbReference>
<dbReference type="Pfam" id="PF01534">
    <property type="entry name" value="Frizzled"/>
    <property type="match status" value="1"/>
</dbReference>
<keyword evidence="11 14" id="KW-1015">Disulfide bond</keyword>
<dbReference type="InterPro" id="IPR036790">
    <property type="entry name" value="Frizzled_dom_sf"/>
</dbReference>
<keyword evidence="4" id="KW-1003">Cell membrane</keyword>
<evidence type="ECO:0000313" key="20">
    <source>
        <dbReference type="EMBL" id="CAH0100738.1"/>
    </source>
</evidence>
<dbReference type="SMART" id="SM00063">
    <property type="entry name" value="FRI"/>
    <property type="match status" value="1"/>
</dbReference>
<feature type="transmembrane region" description="Helical" evidence="16">
    <location>
        <begin position="298"/>
        <end position="324"/>
    </location>
</feature>
<organism evidence="20 21">
    <name type="scientific">Daphnia galeata</name>
    <dbReference type="NCBI Taxonomy" id="27404"/>
    <lineage>
        <taxon>Eukaryota</taxon>
        <taxon>Metazoa</taxon>
        <taxon>Ecdysozoa</taxon>
        <taxon>Arthropoda</taxon>
        <taxon>Crustacea</taxon>
        <taxon>Branchiopoda</taxon>
        <taxon>Diplostraca</taxon>
        <taxon>Cladocera</taxon>
        <taxon>Anomopoda</taxon>
        <taxon>Daphniidae</taxon>
        <taxon>Daphnia</taxon>
    </lineage>
</organism>
<keyword evidence="6 16" id="KW-0812">Transmembrane</keyword>
<dbReference type="InterPro" id="IPR015526">
    <property type="entry name" value="Frizzled/SFRP"/>
</dbReference>
<dbReference type="OrthoDB" id="10053709at2759"/>
<dbReference type="InterPro" id="IPR017981">
    <property type="entry name" value="GPCR_2-like_7TM"/>
</dbReference>
<evidence type="ECO:0000259" key="19">
    <source>
        <dbReference type="PROSITE" id="PS50261"/>
    </source>
</evidence>
<feature type="transmembrane region" description="Helical" evidence="16">
    <location>
        <begin position="589"/>
        <end position="611"/>
    </location>
</feature>
<gene>
    <name evidence="20" type="ORF">DGAL_LOCUS3026</name>
</gene>
<feature type="disulfide bond" evidence="14">
    <location>
        <begin position="111"/>
        <end position="149"/>
    </location>
</feature>
<dbReference type="Gene3D" id="1.20.1070.10">
    <property type="entry name" value="Rhodopsin 7-helix transmembrane proteins"/>
    <property type="match status" value="1"/>
</dbReference>
<feature type="compositionally biased region" description="Pro residues" evidence="15">
    <location>
        <begin position="187"/>
        <end position="206"/>
    </location>
</feature>
<dbReference type="GO" id="GO:0017147">
    <property type="term" value="F:Wnt-protein binding"/>
    <property type="evidence" value="ECO:0007669"/>
    <property type="project" value="TreeGrafter"/>
</dbReference>
<keyword evidence="7 17" id="KW-0732">Signal</keyword>
<dbReference type="Gene3D" id="1.10.2000.10">
    <property type="entry name" value="Frizzled cysteine-rich domain"/>
    <property type="match status" value="1"/>
</dbReference>
<dbReference type="GO" id="GO:0060070">
    <property type="term" value="P:canonical Wnt signaling pathway"/>
    <property type="evidence" value="ECO:0007669"/>
    <property type="project" value="TreeGrafter"/>
</dbReference>
<feature type="disulfide bond" evidence="14">
    <location>
        <begin position="138"/>
        <end position="179"/>
    </location>
</feature>
<feature type="transmembrane region" description="Helical" evidence="16">
    <location>
        <begin position="445"/>
        <end position="464"/>
    </location>
</feature>
<dbReference type="GO" id="GO:0005886">
    <property type="term" value="C:plasma membrane"/>
    <property type="evidence" value="ECO:0007669"/>
    <property type="project" value="UniProtKB-SubCell"/>
</dbReference>
<dbReference type="PROSITE" id="PS50038">
    <property type="entry name" value="FZ"/>
    <property type="match status" value="1"/>
</dbReference>
<feature type="region of interest" description="Disordered" evidence="15">
    <location>
        <begin position="184"/>
        <end position="223"/>
    </location>
</feature>
<dbReference type="GO" id="GO:0004930">
    <property type="term" value="F:G protein-coupled receptor activity"/>
    <property type="evidence" value="ECO:0007669"/>
    <property type="project" value="UniProtKB-KW"/>
</dbReference>
<keyword evidence="21" id="KW-1185">Reference proteome</keyword>
<feature type="chain" id="PRO_5035298420" evidence="17">
    <location>
        <begin position="22"/>
        <end position="727"/>
    </location>
</feature>
<keyword evidence="9" id="KW-0297">G-protein coupled receptor</keyword>
<evidence type="ECO:0000256" key="14">
    <source>
        <dbReference type="PROSITE-ProRule" id="PRU00090"/>
    </source>
</evidence>
<dbReference type="InterPro" id="IPR020067">
    <property type="entry name" value="Frizzled_dom"/>
</dbReference>
<comment type="similarity">
    <text evidence="2">Belongs to the G-protein coupled receptor Fz/Smo family.</text>
</comment>
<name>A0A8J2RQ66_9CRUS</name>
<evidence type="ECO:0000256" key="15">
    <source>
        <dbReference type="SAM" id="MobiDB-lite"/>
    </source>
</evidence>
<feature type="transmembrane region" description="Helical" evidence="16">
    <location>
        <begin position="336"/>
        <end position="356"/>
    </location>
</feature>
<feature type="disulfide bond" evidence="14">
    <location>
        <begin position="142"/>
        <end position="166"/>
    </location>
</feature>
<feature type="transmembrane region" description="Helical" evidence="16">
    <location>
        <begin position="399"/>
        <end position="425"/>
    </location>
</feature>
<evidence type="ECO:0000256" key="8">
    <source>
        <dbReference type="ARBA" id="ARBA00022989"/>
    </source>
</evidence>
<dbReference type="Pfam" id="PF01392">
    <property type="entry name" value="Fz"/>
    <property type="match status" value="1"/>
</dbReference>
<evidence type="ECO:0000256" key="5">
    <source>
        <dbReference type="ARBA" id="ARBA00022687"/>
    </source>
</evidence>